<organism evidence="3 4">
    <name type="scientific">Symbiochloris irregularis</name>
    <dbReference type="NCBI Taxonomy" id="706552"/>
    <lineage>
        <taxon>Eukaryota</taxon>
        <taxon>Viridiplantae</taxon>
        <taxon>Chlorophyta</taxon>
        <taxon>core chlorophytes</taxon>
        <taxon>Trebouxiophyceae</taxon>
        <taxon>Trebouxiales</taxon>
        <taxon>Trebouxiaceae</taxon>
        <taxon>Symbiochloris</taxon>
    </lineage>
</organism>
<feature type="signal peptide" evidence="1">
    <location>
        <begin position="1"/>
        <end position="18"/>
    </location>
</feature>
<dbReference type="SUPFAM" id="SSF63829">
    <property type="entry name" value="Calcium-dependent phosphotriesterase"/>
    <property type="match status" value="1"/>
</dbReference>
<dbReference type="PANTHER" id="PTHR33546">
    <property type="entry name" value="LARGE, MULTIFUNCTIONAL SECRETED PROTEIN-RELATED"/>
    <property type="match status" value="1"/>
</dbReference>
<dbReference type="InterPro" id="IPR011042">
    <property type="entry name" value="6-blade_b-propeller_TolB-like"/>
</dbReference>
<dbReference type="InterPro" id="IPR054539">
    <property type="entry name" value="Beta-prop_PDH"/>
</dbReference>
<name>A0AAW1P3F0_9CHLO</name>
<sequence length="424" mass="45044">MRGLAAVALLCLVSTVAAQTSSLSSLPLNDIQLPEGFSIALYSQTPVRKARQLALSGNDSRVVYVGSTADTVVALVDVDGTGRNVSAVTLLSGLNSPNGVAWHEGTLYVAEISRITSYPNADATTVALQPLPNGTVVAQNWNPSQDDHAVHYIKVGPDGLLYVPQGSPSNTGPCNRFENITQCALNRMSLDGTDIHTFATGIRNSVGYDWDLEGNLWASSNGRDQLDPDHDNRPDDPLNFLPAGTEPDTLDFGFPYCHWQGEGNPLDRNVGPGFTILDDVNTPPNVNSNASFTAYCENNQVNQPPAQALGPHVAALGVTFYHGSAFPEEYNGTLFNAQHGSWDRDPPIGYRVMNAGVSSNGSTTSYSIFAQGWLQPNGSSWGRPVDVLPLTDGSLLVSDDSANAVYRISYDGSSTVQASSVAAG</sequence>
<reference evidence="3 4" key="1">
    <citation type="journal article" date="2024" name="Nat. Commun.">
        <title>Phylogenomics reveals the evolutionary origins of lichenization in chlorophyte algae.</title>
        <authorList>
            <person name="Puginier C."/>
            <person name="Libourel C."/>
            <person name="Otte J."/>
            <person name="Skaloud P."/>
            <person name="Haon M."/>
            <person name="Grisel S."/>
            <person name="Petersen M."/>
            <person name="Berrin J.G."/>
            <person name="Delaux P.M."/>
            <person name="Dal Grande F."/>
            <person name="Keller J."/>
        </authorList>
    </citation>
    <scope>NUCLEOTIDE SEQUENCE [LARGE SCALE GENOMIC DNA]</scope>
    <source>
        <strain evidence="3 4">SAG 2036</strain>
    </source>
</reference>
<keyword evidence="1" id="KW-0732">Signal</keyword>
<proteinExistence type="predicted"/>
<evidence type="ECO:0000256" key="1">
    <source>
        <dbReference type="SAM" id="SignalP"/>
    </source>
</evidence>
<dbReference type="AlphaFoldDB" id="A0AAW1P3F0"/>
<evidence type="ECO:0000313" key="4">
    <source>
        <dbReference type="Proteomes" id="UP001465755"/>
    </source>
</evidence>
<accession>A0AAW1P3F0</accession>
<evidence type="ECO:0000313" key="3">
    <source>
        <dbReference type="EMBL" id="KAK9803090.1"/>
    </source>
</evidence>
<comment type="caution">
    <text evidence="3">The sequence shown here is derived from an EMBL/GenBank/DDBJ whole genome shotgun (WGS) entry which is preliminary data.</text>
</comment>
<dbReference type="Pfam" id="PF22807">
    <property type="entry name" value="TrAA12"/>
    <property type="match status" value="1"/>
</dbReference>
<dbReference type="PANTHER" id="PTHR33546:SF1">
    <property type="entry name" value="LARGE, MULTIFUNCTIONAL SECRETED PROTEIN"/>
    <property type="match status" value="1"/>
</dbReference>
<keyword evidence="4" id="KW-1185">Reference proteome</keyword>
<dbReference type="Gene3D" id="2.120.10.30">
    <property type="entry name" value="TolB, C-terminal domain"/>
    <property type="match status" value="1"/>
</dbReference>
<feature type="chain" id="PRO_5043844802" description="Pyrroloquinoline quinone-dependent pyranose dehydrogenase beta-propeller domain-containing protein" evidence="1">
    <location>
        <begin position="19"/>
        <end position="424"/>
    </location>
</feature>
<dbReference type="EMBL" id="JALJOQ010000062">
    <property type="protein sequence ID" value="KAK9803090.1"/>
    <property type="molecule type" value="Genomic_DNA"/>
</dbReference>
<dbReference type="Proteomes" id="UP001465755">
    <property type="component" value="Unassembled WGS sequence"/>
</dbReference>
<protein>
    <recommendedName>
        <fullName evidence="2">Pyrroloquinoline quinone-dependent pyranose dehydrogenase beta-propeller domain-containing protein</fullName>
    </recommendedName>
</protein>
<feature type="domain" description="Pyrroloquinoline quinone-dependent pyranose dehydrogenase beta-propeller" evidence="2">
    <location>
        <begin position="46"/>
        <end position="407"/>
    </location>
</feature>
<evidence type="ECO:0000259" key="2">
    <source>
        <dbReference type="Pfam" id="PF22807"/>
    </source>
</evidence>
<gene>
    <name evidence="3" type="ORF">WJX73_000282</name>
</gene>